<comment type="subcellular location">
    <subcellularLocation>
        <location evidence="1">Cytoplasm</location>
    </subcellularLocation>
</comment>
<sequence length="204" mass="22764">MRNQLAENLAKKGITDTLVLEAIKAVPRHLFIDSSFETHAYEDKAFPIGAEQTISHPSTVAFQTQLLQVKSGQKVLEIGTGSGYQSSVLLFLGVKLFTIERQFELFKQAKLLIPKLINRPLKMYFGDGYAGLPQEAPFDRILVTAGAPQVPQALLAQLAVGGRMVIPIGKNTQTMTLFERISEKEFHKSEYGEFQFVPLLKNRN</sequence>
<evidence type="ECO:0000313" key="10">
    <source>
        <dbReference type="EMBL" id="AEK23194.1"/>
    </source>
</evidence>
<name>F9YVN0_CAPCC</name>
<dbReference type="EMBL" id="CP002113">
    <property type="protein sequence ID" value="AEK23194.1"/>
    <property type="molecule type" value="Genomic_DNA"/>
</dbReference>
<dbReference type="eggNOG" id="COG2518">
    <property type="taxonomic scope" value="Bacteria"/>
</dbReference>
<dbReference type="SUPFAM" id="SSF53335">
    <property type="entry name" value="S-adenosyl-L-methionine-dependent methyltransferases"/>
    <property type="match status" value="1"/>
</dbReference>
<evidence type="ECO:0000256" key="6">
    <source>
        <dbReference type="ARBA" id="ARBA00022603"/>
    </source>
</evidence>
<accession>F9YVN0</accession>
<comment type="similarity">
    <text evidence="2">Belongs to the methyltransferase superfamily. L-isoaspartyl/D-aspartyl protein methyltransferase family.</text>
</comment>
<dbReference type="Pfam" id="PF01135">
    <property type="entry name" value="PCMT"/>
    <property type="match status" value="1"/>
</dbReference>
<dbReference type="GO" id="GO:0005737">
    <property type="term" value="C:cytoplasm"/>
    <property type="evidence" value="ECO:0007669"/>
    <property type="project" value="UniProtKB-SubCell"/>
</dbReference>
<protein>
    <recommendedName>
        <fullName evidence="4 9">Protein-L-isoaspartate O-methyltransferase</fullName>
        <ecNumber evidence="3 9">2.1.1.77</ecNumber>
    </recommendedName>
</protein>
<dbReference type="STRING" id="860228.Ccan_10780"/>
<evidence type="ECO:0000256" key="1">
    <source>
        <dbReference type="ARBA" id="ARBA00004496"/>
    </source>
</evidence>
<evidence type="ECO:0000256" key="8">
    <source>
        <dbReference type="ARBA" id="ARBA00022691"/>
    </source>
</evidence>
<evidence type="ECO:0000256" key="5">
    <source>
        <dbReference type="ARBA" id="ARBA00022490"/>
    </source>
</evidence>
<dbReference type="NCBIfam" id="TIGR00080">
    <property type="entry name" value="pimt"/>
    <property type="match status" value="1"/>
</dbReference>
<dbReference type="Gene3D" id="3.40.50.150">
    <property type="entry name" value="Vaccinia Virus protein VP39"/>
    <property type="match status" value="1"/>
</dbReference>
<dbReference type="KEGG" id="ccm:Ccan_10780"/>
<keyword evidence="6 10" id="KW-0489">Methyltransferase</keyword>
<evidence type="ECO:0000256" key="2">
    <source>
        <dbReference type="ARBA" id="ARBA00005369"/>
    </source>
</evidence>
<keyword evidence="7 10" id="KW-0808">Transferase</keyword>
<dbReference type="FunFam" id="3.40.50.150:FF:000010">
    <property type="entry name" value="Protein-L-isoaspartate O-methyltransferase"/>
    <property type="match status" value="1"/>
</dbReference>
<dbReference type="GO" id="GO:0030091">
    <property type="term" value="P:protein repair"/>
    <property type="evidence" value="ECO:0007669"/>
    <property type="project" value="UniProtKB-UniRule"/>
</dbReference>
<dbReference type="PANTHER" id="PTHR11579">
    <property type="entry name" value="PROTEIN-L-ISOASPARTATE O-METHYLTRANSFERASE"/>
    <property type="match status" value="1"/>
</dbReference>
<dbReference type="PROSITE" id="PS01279">
    <property type="entry name" value="PCMT"/>
    <property type="match status" value="1"/>
</dbReference>
<evidence type="ECO:0000256" key="7">
    <source>
        <dbReference type="ARBA" id="ARBA00022679"/>
    </source>
</evidence>
<evidence type="ECO:0000256" key="3">
    <source>
        <dbReference type="ARBA" id="ARBA00011890"/>
    </source>
</evidence>
<keyword evidence="8" id="KW-0949">S-adenosyl-L-methionine</keyword>
<dbReference type="AlphaFoldDB" id="F9YVN0"/>
<dbReference type="InterPro" id="IPR000682">
    <property type="entry name" value="PCMT"/>
</dbReference>
<evidence type="ECO:0000256" key="4">
    <source>
        <dbReference type="ARBA" id="ARBA00013346"/>
    </source>
</evidence>
<dbReference type="HOGENOM" id="CLU_055432_2_0_10"/>
<organism evidence="10 11">
    <name type="scientific">Capnocytophaga canimorsus (strain 5)</name>
    <dbReference type="NCBI Taxonomy" id="860228"/>
    <lineage>
        <taxon>Bacteria</taxon>
        <taxon>Pseudomonadati</taxon>
        <taxon>Bacteroidota</taxon>
        <taxon>Flavobacteriia</taxon>
        <taxon>Flavobacteriales</taxon>
        <taxon>Flavobacteriaceae</taxon>
        <taxon>Capnocytophaga</taxon>
    </lineage>
</organism>
<evidence type="ECO:0000256" key="9">
    <source>
        <dbReference type="NCBIfam" id="TIGR00080"/>
    </source>
</evidence>
<dbReference type="Proteomes" id="UP000008895">
    <property type="component" value="Chromosome"/>
</dbReference>
<dbReference type="EC" id="2.1.1.77" evidence="3 9"/>
<dbReference type="GO" id="GO:0032259">
    <property type="term" value="P:methylation"/>
    <property type="evidence" value="ECO:0007669"/>
    <property type="project" value="UniProtKB-KW"/>
</dbReference>
<gene>
    <name evidence="10" type="ordered locus">Ccan_10780</name>
</gene>
<dbReference type="NCBIfam" id="NF001453">
    <property type="entry name" value="PRK00312.1"/>
    <property type="match status" value="1"/>
</dbReference>
<reference evidence="10 11" key="1">
    <citation type="journal article" date="2011" name="J. Bacteriol.">
        <title>Complete genome sequence of the dog commensal and human pathogen Capnocytophaga canimorsus strain 5.</title>
        <authorList>
            <person name="Manfredi P."/>
            <person name="Pagni M."/>
            <person name="Cornelis G.R."/>
        </authorList>
    </citation>
    <scope>NUCLEOTIDE SEQUENCE [LARGE SCALE GENOMIC DNA]</scope>
    <source>
        <strain evidence="11">5</strain>
    </source>
</reference>
<keyword evidence="5" id="KW-0963">Cytoplasm</keyword>
<proteinExistence type="inferred from homology"/>
<dbReference type="GO" id="GO:0004719">
    <property type="term" value="F:protein-L-isoaspartate (D-aspartate) O-methyltransferase activity"/>
    <property type="evidence" value="ECO:0007669"/>
    <property type="project" value="UniProtKB-UniRule"/>
</dbReference>
<dbReference type="InterPro" id="IPR029063">
    <property type="entry name" value="SAM-dependent_MTases_sf"/>
</dbReference>
<dbReference type="CDD" id="cd02440">
    <property type="entry name" value="AdoMet_MTases"/>
    <property type="match status" value="1"/>
</dbReference>
<dbReference type="PANTHER" id="PTHR11579:SF0">
    <property type="entry name" value="PROTEIN-L-ISOASPARTATE(D-ASPARTATE) O-METHYLTRANSFERASE"/>
    <property type="match status" value="1"/>
</dbReference>
<evidence type="ECO:0000313" key="11">
    <source>
        <dbReference type="Proteomes" id="UP000008895"/>
    </source>
</evidence>
<keyword evidence="11" id="KW-1185">Reference proteome</keyword>